<evidence type="ECO:0000313" key="4">
    <source>
        <dbReference type="Proteomes" id="UP000050761"/>
    </source>
</evidence>
<evidence type="ECO:0000313" key="3">
    <source>
        <dbReference type="EMBL" id="VDO64027.1"/>
    </source>
</evidence>
<dbReference type="InterPro" id="IPR009057">
    <property type="entry name" value="Homeodomain-like_sf"/>
</dbReference>
<comment type="subcellular location">
    <subcellularLocation>
        <location evidence="1">Nucleus</location>
    </subcellularLocation>
</comment>
<dbReference type="EMBL" id="UZAH01025445">
    <property type="protein sequence ID" value="VDO64027.1"/>
    <property type="molecule type" value="Genomic_DNA"/>
</dbReference>
<protein>
    <submittedName>
        <fullName evidence="5">HTH_Tnp_Tc3_1 domain-containing protein</fullName>
    </submittedName>
</protein>
<organism evidence="4 5">
    <name type="scientific">Heligmosomoides polygyrus</name>
    <name type="common">Parasitic roundworm</name>
    <dbReference type="NCBI Taxonomy" id="6339"/>
    <lineage>
        <taxon>Eukaryota</taxon>
        <taxon>Metazoa</taxon>
        <taxon>Ecdysozoa</taxon>
        <taxon>Nematoda</taxon>
        <taxon>Chromadorea</taxon>
        <taxon>Rhabditida</taxon>
        <taxon>Rhabditina</taxon>
        <taxon>Rhabditomorpha</taxon>
        <taxon>Strongyloidea</taxon>
        <taxon>Heligmosomidae</taxon>
        <taxon>Heligmosomoides</taxon>
    </lineage>
</organism>
<dbReference type="GO" id="GO:0005634">
    <property type="term" value="C:nucleus"/>
    <property type="evidence" value="ECO:0007669"/>
    <property type="project" value="UniProtKB-SubCell"/>
</dbReference>
<sequence>MASLEDRSAAVALLKLGSSFSTISKMLKLHRMQVHRVIKCLEETGGSENCPTRRPRQPARTPAIRKAVKDKLPRNPAESPGKHPAKEHKHKAKSS</sequence>
<keyword evidence="4" id="KW-1185">Reference proteome</keyword>
<dbReference type="Proteomes" id="UP000050761">
    <property type="component" value="Unassembled WGS sequence"/>
</dbReference>
<accession>A0A3P7XVC1</accession>
<evidence type="ECO:0000256" key="2">
    <source>
        <dbReference type="SAM" id="MobiDB-lite"/>
    </source>
</evidence>
<reference evidence="3 4" key="1">
    <citation type="submission" date="2018-11" db="EMBL/GenBank/DDBJ databases">
        <authorList>
            <consortium name="Pathogen Informatics"/>
        </authorList>
    </citation>
    <scope>NUCLEOTIDE SEQUENCE [LARGE SCALE GENOMIC DNA]</scope>
</reference>
<dbReference type="SUPFAM" id="SSF46689">
    <property type="entry name" value="Homeodomain-like"/>
    <property type="match status" value="1"/>
</dbReference>
<feature type="compositionally biased region" description="Basic residues" evidence="2">
    <location>
        <begin position="83"/>
        <end position="95"/>
    </location>
</feature>
<dbReference type="Pfam" id="PF13384">
    <property type="entry name" value="HTH_23"/>
    <property type="match status" value="1"/>
</dbReference>
<dbReference type="OrthoDB" id="365981at2759"/>
<dbReference type="InterPro" id="IPR036388">
    <property type="entry name" value="WH-like_DNA-bd_sf"/>
</dbReference>
<reference evidence="5" key="2">
    <citation type="submission" date="2019-09" db="UniProtKB">
        <authorList>
            <consortium name="WormBaseParasite"/>
        </authorList>
    </citation>
    <scope>IDENTIFICATION</scope>
</reference>
<evidence type="ECO:0000313" key="5">
    <source>
        <dbReference type="WBParaSite" id="HPBE_0000528301-mRNA-1"/>
    </source>
</evidence>
<dbReference type="Gene3D" id="1.10.10.10">
    <property type="entry name" value="Winged helix-like DNA-binding domain superfamily/Winged helix DNA-binding domain"/>
    <property type="match status" value="1"/>
</dbReference>
<evidence type="ECO:0000256" key="1">
    <source>
        <dbReference type="ARBA" id="ARBA00004123"/>
    </source>
</evidence>
<dbReference type="AlphaFoldDB" id="A0A183FFI0"/>
<dbReference type="WBParaSite" id="HPBE_0000528301-mRNA-1">
    <property type="protein sequence ID" value="HPBE_0000528301-mRNA-1"/>
    <property type="gene ID" value="HPBE_0000528301"/>
</dbReference>
<accession>A0A183FFI0</accession>
<name>A0A183FFI0_HELPZ</name>
<feature type="region of interest" description="Disordered" evidence="2">
    <location>
        <begin position="45"/>
        <end position="95"/>
    </location>
</feature>
<gene>
    <name evidence="3" type="ORF">HPBE_LOCUS5284</name>
</gene>
<proteinExistence type="predicted"/>